<evidence type="ECO:0000313" key="2">
    <source>
        <dbReference type="Proteomes" id="UP001375539"/>
    </source>
</evidence>
<gene>
    <name evidence="1" type="ORF">WKI58_11330</name>
</gene>
<reference evidence="1" key="1">
    <citation type="submission" date="2024-03" db="EMBL/GenBank/DDBJ databases">
        <title>Novel Streptomyces species of biotechnological and ecological value are a feature of Machair soil.</title>
        <authorList>
            <person name="Prole J.R."/>
            <person name="Goodfellow M."/>
            <person name="Allenby N."/>
            <person name="Ward A.C."/>
        </authorList>
    </citation>
    <scope>NUCLEOTIDE SEQUENCE</scope>
    <source>
        <strain evidence="1">MS1.AVA.4</strain>
    </source>
</reference>
<protein>
    <submittedName>
        <fullName evidence="1">Helix-turn-helix transcriptional regulator</fullName>
    </submittedName>
</protein>
<proteinExistence type="predicted"/>
<accession>A0ACC6QFK2</accession>
<name>A0ACC6QFK2_9ACTN</name>
<dbReference type="EMBL" id="JBBKAI010000002">
    <property type="protein sequence ID" value="MEJ8657111.1"/>
    <property type="molecule type" value="Genomic_DNA"/>
</dbReference>
<comment type="caution">
    <text evidence="1">The sequence shown here is derived from an EMBL/GenBank/DDBJ whole genome shotgun (WGS) entry which is preliminary data.</text>
</comment>
<evidence type="ECO:0000313" key="1">
    <source>
        <dbReference type="EMBL" id="MEJ8657111.1"/>
    </source>
</evidence>
<keyword evidence="2" id="KW-1185">Reference proteome</keyword>
<sequence>MWRNIDVQQALAAWDFSQVTRLIRQHGSLRQDDVAQLTGLSQAFLSMLEAGRRRLTNIDKIVEFLTGLGVPPELAPLPRPAVQHAPVVEVEWESPLEIAKRLNALTSSHVDPGTLCILEQQITDIVDRYEQEGPHQLVSVTTELRTYVQPLLEGQQPPRQREALFRLAAQASGLLGYMAVNAGREALAEAYCTEAHAFAAEIEDQVLMMWALGTRSLSAYYAGRFADALTWAEAGIDINPHNPQAIRLLANGSARALGKLGDATGAQRALAQAEELSGQHVLPDGLTSCISFAPYSLARTLANAATAHVALGDTSKVIAYAEQIDGLVAQSDSAWSQALVRLDVATALLTGSRPDVEHAMVLGRQVLDAGGGPPIRSVVQRAGELADRAIQWGDLSAVRNYTEALRVWRSSPLTRAVAESAKMTRPDGQPRARGAASALDRQPHRVSRCPSAQH</sequence>
<organism evidence="1 2">
    <name type="scientific">Streptomyces pratisoli</name>
    <dbReference type="NCBI Taxonomy" id="3139917"/>
    <lineage>
        <taxon>Bacteria</taxon>
        <taxon>Bacillati</taxon>
        <taxon>Actinomycetota</taxon>
        <taxon>Actinomycetes</taxon>
        <taxon>Kitasatosporales</taxon>
        <taxon>Streptomycetaceae</taxon>
        <taxon>Streptomyces</taxon>
    </lineage>
</organism>
<dbReference type="Proteomes" id="UP001375539">
    <property type="component" value="Unassembled WGS sequence"/>
</dbReference>